<gene>
    <name evidence="1" type="ORF">EZS27_004057</name>
</gene>
<sequence>MIKKENKIMVIISEDSKQRERMVRHLIVKLGFAKIPSDASKIISKDIRFIDISTAYFVFCINYNFHTSPITNQRLYELAARGIAIILAVRRLPCEYEVMSQTIYPSDLGL</sequence>
<proteinExistence type="predicted"/>
<evidence type="ECO:0000313" key="1">
    <source>
        <dbReference type="EMBL" id="KAA6348457.1"/>
    </source>
</evidence>
<organism evidence="1">
    <name type="scientific">termite gut metagenome</name>
    <dbReference type="NCBI Taxonomy" id="433724"/>
    <lineage>
        <taxon>unclassified sequences</taxon>
        <taxon>metagenomes</taxon>
        <taxon>organismal metagenomes</taxon>
    </lineage>
</organism>
<dbReference type="EMBL" id="SNRY01000067">
    <property type="protein sequence ID" value="KAA6348457.1"/>
    <property type="molecule type" value="Genomic_DNA"/>
</dbReference>
<name>A0A5J4SR20_9ZZZZ</name>
<protein>
    <submittedName>
        <fullName evidence="1">Uncharacterized protein</fullName>
    </submittedName>
</protein>
<accession>A0A5J4SR20</accession>
<comment type="caution">
    <text evidence="1">The sequence shown here is derived from an EMBL/GenBank/DDBJ whole genome shotgun (WGS) entry which is preliminary data.</text>
</comment>
<dbReference type="AlphaFoldDB" id="A0A5J4SR20"/>
<reference evidence="1" key="1">
    <citation type="submission" date="2019-03" db="EMBL/GenBank/DDBJ databases">
        <title>Single cell metagenomics reveals metabolic interactions within the superorganism composed of flagellate Streblomastix strix and complex community of Bacteroidetes bacteria on its surface.</title>
        <authorList>
            <person name="Treitli S.C."/>
            <person name="Kolisko M."/>
            <person name="Husnik F."/>
            <person name="Keeling P."/>
            <person name="Hampl V."/>
        </authorList>
    </citation>
    <scope>NUCLEOTIDE SEQUENCE</scope>
    <source>
        <strain evidence="1">STM</strain>
    </source>
</reference>